<organism evidence="9 10">
    <name type="scientific">Micromonospora coxensis</name>
    <dbReference type="NCBI Taxonomy" id="356852"/>
    <lineage>
        <taxon>Bacteria</taxon>
        <taxon>Bacillati</taxon>
        <taxon>Actinomycetota</taxon>
        <taxon>Actinomycetes</taxon>
        <taxon>Micromonosporales</taxon>
        <taxon>Micromonosporaceae</taxon>
        <taxon>Micromonospora</taxon>
    </lineage>
</organism>
<dbReference type="GO" id="GO:0005524">
    <property type="term" value="F:ATP binding"/>
    <property type="evidence" value="ECO:0007669"/>
    <property type="project" value="UniProtKB-KW"/>
</dbReference>
<evidence type="ECO:0000259" key="8">
    <source>
        <dbReference type="Pfam" id="PF17042"/>
    </source>
</evidence>
<reference evidence="10" key="1">
    <citation type="submission" date="2016-06" db="EMBL/GenBank/DDBJ databases">
        <authorList>
            <person name="Varghese N."/>
            <person name="Submissions Spin"/>
        </authorList>
    </citation>
    <scope>NUCLEOTIDE SEQUENCE [LARGE SCALE GENOMIC DNA]</scope>
    <source>
        <strain evidence="10">DSM 45161</strain>
    </source>
</reference>
<dbReference type="SUPFAM" id="SSF142764">
    <property type="entry name" value="YgbK-like"/>
    <property type="match status" value="1"/>
</dbReference>
<dbReference type="InterPro" id="IPR010737">
    <property type="entry name" value="4-carb_acid_sugar_kinase_N"/>
</dbReference>
<evidence type="ECO:0000256" key="2">
    <source>
        <dbReference type="ARBA" id="ARBA00022679"/>
    </source>
</evidence>
<protein>
    <submittedName>
        <fullName evidence="9">Uncharacterized conserved protein YgbK, DUF1537 family</fullName>
    </submittedName>
</protein>
<dbReference type="InterPro" id="IPR042213">
    <property type="entry name" value="NBD_C_sf"/>
</dbReference>
<dbReference type="Gene3D" id="3.40.980.20">
    <property type="entry name" value="Four-carbon acid sugar kinase, nucleotide binding domain"/>
    <property type="match status" value="1"/>
</dbReference>
<keyword evidence="10" id="KW-1185">Reference proteome</keyword>
<proteinExistence type="inferred from homology"/>
<keyword evidence="5" id="KW-0067">ATP-binding</keyword>
<feature type="domain" description="Four-carbon acid sugar kinase nucleotide binding" evidence="8">
    <location>
        <begin position="299"/>
        <end position="460"/>
    </location>
</feature>
<evidence type="ECO:0000313" key="10">
    <source>
        <dbReference type="Proteomes" id="UP000198215"/>
    </source>
</evidence>
<evidence type="ECO:0000256" key="3">
    <source>
        <dbReference type="ARBA" id="ARBA00022741"/>
    </source>
</evidence>
<dbReference type="Pfam" id="PF07005">
    <property type="entry name" value="SBD_N"/>
    <property type="match status" value="1"/>
</dbReference>
<dbReference type="AlphaFoldDB" id="A0A1C5GV12"/>
<evidence type="ECO:0000256" key="5">
    <source>
        <dbReference type="ARBA" id="ARBA00022840"/>
    </source>
</evidence>
<gene>
    <name evidence="9" type="ORF">GA0070614_0415</name>
</gene>
<evidence type="ECO:0000313" key="9">
    <source>
        <dbReference type="EMBL" id="SCG37626.1"/>
    </source>
</evidence>
<evidence type="ECO:0000259" key="7">
    <source>
        <dbReference type="Pfam" id="PF07005"/>
    </source>
</evidence>
<evidence type="ECO:0000256" key="4">
    <source>
        <dbReference type="ARBA" id="ARBA00022777"/>
    </source>
</evidence>
<keyword evidence="6" id="KW-0119">Carbohydrate metabolism</keyword>
<feature type="domain" description="Four-carbon acid sugar kinase N-terminal" evidence="7">
    <location>
        <begin position="37"/>
        <end position="272"/>
    </location>
</feature>
<dbReference type="Gene3D" id="3.40.50.10840">
    <property type="entry name" value="Putative sugar-binding, N-terminal domain"/>
    <property type="match status" value="1"/>
</dbReference>
<keyword evidence="4" id="KW-0418">Kinase</keyword>
<keyword evidence="3" id="KW-0547">Nucleotide-binding</keyword>
<evidence type="ECO:0000256" key="1">
    <source>
        <dbReference type="ARBA" id="ARBA00005715"/>
    </source>
</evidence>
<keyword evidence="2" id="KW-0808">Transferase</keyword>
<name>A0A1C5GV12_9ACTN</name>
<dbReference type="OrthoDB" id="153193at2"/>
<evidence type="ECO:0000256" key="6">
    <source>
        <dbReference type="ARBA" id="ARBA00023277"/>
    </source>
</evidence>
<dbReference type="Pfam" id="PF17042">
    <property type="entry name" value="NBD_C"/>
    <property type="match status" value="1"/>
</dbReference>
<sequence>MNGSLTPLYLAGLPKPWATPLVPPLSEQIAAQRCTVVVLDDDPTGTQTAHGVPVLTRWDVDTIAAELAAGPPALYLLTNSRSLDPTRAADINVRTGRQVRAAAEVARRRVVVVSRGDSTLRGHFPDETQALAEGLGGGFDGVLLVPAFLEAGRVTVDGRHWVADAGGWMPVGRTPYARDATFGFTSSDLPDWVAERSGGRIPRQDVQVLTAWELRRGGPAAVAGRLRRLRDGAVCACDVAHPADLEVLVAGVLAAEAAGARLLYRTAASFVRVRAGLPPRGLLTVAELGLRRPADAGGLVVVGSHVPATTAQLDRLLADLSVIGIHVDAARLAGSEQQVRAEVDRVAELAGDAVAAGCTAVVHTSRTVLTAPSAALALARSVRVSAGLVQIVGRIPVRPAFVVAKGGITSSDVAADGLGISRADVLGQVLPGVPVWRAGADSRFPGLTYVVFPGNVGGPDDLLAVVKMLDGSGGQEGADDCTAE</sequence>
<dbReference type="GO" id="GO:0016301">
    <property type="term" value="F:kinase activity"/>
    <property type="evidence" value="ECO:0007669"/>
    <property type="project" value="UniProtKB-KW"/>
</dbReference>
<dbReference type="InterPro" id="IPR031475">
    <property type="entry name" value="NBD_C"/>
</dbReference>
<dbReference type="Proteomes" id="UP000198215">
    <property type="component" value="Chromosome I"/>
</dbReference>
<comment type="similarity">
    <text evidence="1">Belongs to the four-carbon acid sugar kinase family.</text>
</comment>
<dbReference type="InterPro" id="IPR037051">
    <property type="entry name" value="4-carb_acid_sugar_kinase_N_sf"/>
</dbReference>
<dbReference type="EMBL" id="LT607753">
    <property type="protein sequence ID" value="SCG37626.1"/>
    <property type="molecule type" value="Genomic_DNA"/>
</dbReference>
<accession>A0A1C5GV12</accession>